<dbReference type="PATRIC" id="fig|1341181.4.peg.2913"/>
<name>V6SI57_9FLAO</name>
<dbReference type="Proteomes" id="UP000018004">
    <property type="component" value="Unassembled WGS sequence"/>
</dbReference>
<keyword evidence="1" id="KW-0808">Transferase</keyword>
<evidence type="ECO:0000313" key="2">
    <source>
        <dbReference type="Proteomes" id="UP000018004"/>
    </source>
</evidence>
<dbReference type="RefSeq" id="WP_023580505.1">
    <property type="nucleotide sequence ID" value="NZ_AVGG01000022.1"/>
</dbReference>
<comment type="caution">
    <text evidence="1">The sequence shown here is derived from an EMBL/GenBank/DDBJ whole genome shotgun (WGS) entry which is preliminary data.</text>
</comment>
<organism evidence="1 2">
    <name type="scientific">Flavobacterium limnosediminis JC2902</name>
    <dbReference type="NCBI Taxonomy" id="1341181"/>
    <lineage>
        <taxon>Bacteria</taxon>
        <taxon>Pseudomonadati</taxon>
        <taxon>Bacteroidota</taxon>
        <taxon>Flavobacteriia</taxon>
        <taxon>Flavobacteriales</taxon>
        <taxon>Flavobacteriaceae</taxon>
        <taxon>Flavobacterium</taxon>
    </lineage>
</organism>
<evidence type="ECO:0000313" key="1">
    <source>
        <dbReference type="EMBL" id="ESU25952.1"/>
    </source>
</evidence>
<dbReference type="STRING" id="1341181.FLJC2902T_29630"/>
<reference evidence="1 2" key="1">
    <citation type="submission" date="2013-08" db="EMBL/GenBank/DDBJ databases">
        <title>Flavobacterium limnosediminis JC2902 genome sequencing.</title>
        <authorList>
            <person name="Lee K."/>
            <person name="Yi H."/>
            <person name="Park S."/>
            <person name="Chun J."/>
        </authorList>
    </citation>
    <scope>NUCLEOTIDE SEQUENCE [LARGE SCALE GENOMIC DNA]</scope>
    <source>
        <strain evidence="1 2">JC2902</strain>
    </source>
</reference>
<dbReference type="eggNOG" id="COG0463">
    <property type="taxonomic scope" value="Bacteria"/>
</dbReference>
<dbReference type="GO" id="GO:0016740">
    <property type="term" value="F:transferase activity"/>
    <property type="evidence" value="ECO:0007669"/>
    <property type="project" value="UniProtKB-KW"/>
</dbReference>
<dbReference type="AlphaFoldDB" id="V6SI57"/>
<sequence length="61" mass="7000">MLFSVIYSYLTDTQFDSSGANFGIYNRKVIMEVLRMNDTIKSFPLFVNWVGFSKATVAVEH</sequence>
<gene>
    <name evidence="1" type="ORF">FLJC2902T_29630</name>
</gene>
<keyword evidence="2" id="KW-1185">Reference proteome</keyword>
<dbReference type="EMBL" id="AVGG01000022">
    <property type="protein sequence ID" value="ESU25952.1"/>
    <property type="molecule type" value="Genomic_DNA"/>
</dbReference>
<accession>V6SI57</accession>
<proteinExistence type="predicted"/>
<protein>
    <submittedName>
        <fullName evidence="1">Glycosyl transferase, group 2 family</fullName>
    </submittedName>
</protein>